<evidence type="ECO:0000259" key="7">
    <source>
        <dbReference type="SMART" id="SM00928"/>
    </source>
</evidence>
<evidence type="ECO:0000256" key="4">
    <source>
        <dbReference type="ARBA" id="ARBA00023004"/>
    </source>
</evidence>
<feature type="domain" description="NADH-ubiquinone oxidoreductase 51kDa subunit iron-sulphur binding" evidence="7">
    <location>
        <begin position="339"/>
        <end position="384"/>
    </location>
</feature>
<dbReference type="PATRIC" id="fig|1429439.4.peg.2197"/>
<dbReference type="Pfam" id="PF01512">
    <property type="entry name" value="Complex1_51K"/>
    <property type="match status" value="1"/>
</dbReference>
<proteinExistence type="inferred from homology"/>
<gene>
    <name evidence="8" type="ORF">ETSY2_12840</name>
</gene>
<dbReference type="InterPro" id="IPR011538">
    <property type="entry name" value="Nuo51_FMN-bd"/>
</dbReference>
<dbReference type="GO" id="GO:0046872">
    <property type="term" value="F:metal ion binding"/>
    <property type="evidence" value="ECO:0007669"/>
    <property type="project" value="UniProtKB-KW"/>
</dbReference>
<evidence type="ECO:0000256" key="6">
    <source>
        <dbReference type="SAM" id="MobiDB-lite"/>
    </source>
</evidence>
<dbReference type="Proteomes" id="UP000019140">
    <property type="component" value="Unassembled WGS sequence"/>
</dbReference>
<dbReference type="Pfam" id="PF10531">
    <property type="entry name" value="SLBB"/>
    <property type="match status" value="1"/>
</dbReference>
<dbReference type="Gene3D" id="3.10.20.600">
    <property type="match status" value="1"/>
</dbReference>
<dbReference type="AlphaFoldDB" id="W4MBZ1"/>
<evidence type="ECO:0000256" key="3">
    <source>
        <dbReference type="ARBA" id="ARBA00022723"/>
    </source>
</evidence>
<evidence type="ECO:0000256" key="1">
    <source>
        <dbReference type="ARBA" id="ARBA00007523"/>
    </source>
</evidence>
<dbReference type="InterPro" id="IPR037207">
    <property type="entry name" value="Nuop51_4Fe4S-bd_sf"/>
</dbReference>
<evidence type="ECO:0000256" key="5">
    <source>
        <dbReference type="ARBA" id="ARBA00023014"/>
    </source>
</evidence>
<organism evidence="8 9">
    <name type="scientific">Candidatus Entotheonella gemina</name>
    <dbReference type="NCBI Taxonomy" id="1429439"/>
    <lineage>
        <taxon>Bacteria</taxon>
        <taxon>Pseudomonadati</taxon>
        <taxon>Nitrospinota/Tectimicrobiota group</taxon>
        <taxon>Candidatus Tectimicrobiota</taxon>
        <taxon>Candidatus Entotheonellia</taxon>
        <taxon>Candidatus Entotheonellales</taxon>
        <taxon>Candidatus Entotheonellaceae</taxon>
        <taxon>Candidatus Entotheonella</taxon>
    </lineage>
</organism>
<accession>W4MBZ1</accession>
<protein>
    <recommendedName>
        <fullName evidence="7">NADH-ubiquinone oxidoreductase 51kDa subunit iron-sulphur binding domain-containing protein</fullName>
    </recommendedName>
</protein>
<dbReference type="HOGENOM" id="CLU_014881_0_0_7"/>
<dbReference type="SUPFAM" id="SSF142019">
    <property type="entry name" value="Nqo1 FMN-binding domain-like"/>
    <property type="match status" value="1"/>
</dbReference>
<dbReference type="PANTHER" id="PTHR43578">
    <property type="entry name" value="NADH-QUINONE OXIDOREDUCTASE SUBUNIT F"/>
    <property type="match status" value="1"/>
</dbReference>
<name>W4MBZ1_9BACT</name>
<evidence type="ECO:0000256" key="2">
    <source>
        <dbReference type="ARBA" id="ARBA00022485"/>
    </source>
</evidence>
<reference evidence="8 9" key="1">
    <citation type="journal article" date="2014" name="Nature">
        <title>An environmental bacterial taxon with a large and distinct metabolic repertoire.</title>
        <authorList>
            <person name="Wilson M.C."/>
            <person name="Mori T."/>
            <person name="Ruckert C."/>
            <person name="Uria A.R."/>
            <person name="Helf M.J."/>
            <person name="Takada K."/>
            <person name="Gernert C."/>
            <person name="Steffens U.A."/>
            <person name="Heycke N."/>
            <person name="Schmitt S."/>
            <person name="Rinke C."/>
            <person name="Helfrich E.J."/>
            <person name="Brachmann A.O."/>
            <person name="Gurgui C."/>
            <person name="Wakimoto T."/>
            <person name="Kracht M."/>
            <person name="Crusemann M."/>
            <person name="Hentschel U."/>
            <person name="Abe I."/>
            <person name="Matsunaga S."/>
            <person name="Kalinowski J."/>
            <person name="Takeyama H."/>
            <person name="Piel J."/>
        </authorList>
    </citation>
    <scope>NUCLEOTIDE SEQUENCE [LARGE SCALE GENOMIC DNA]</scope>
    <source>
        <strain evidence="9">TSY2</strain>
    </source>
</reference>
<feature type="region of interest" description="Disordered" evidence="6">
    <location>
        <begin position="1"/>
        <end position="25"/>
    </location>
</feature>
<dbReference type="InterPro" id="IPR019554">
    <property type="entry name" value="Soluble_ligand-bd"/>
</dbReference>
<dbReference type="Gene3D" id="1.20.1440.230">
    <property type="entry name" value="NADH-ubiquinone oxidoreductase 51kDa subunit, iron-sulphur binding domain"/>
    <property type="match status" value="1"/>
</dbReference>
<keyword evidence="4" id="KW-0408">Iron</keyword>
<dbReference type="SMART" id="SM00928">
    <property type="entry name" value="NADH_4Fe-4S"/>
    <property type="match status" value="1"/>
</dbReference>
<keyword evidence="5" id="KW-0411">Iron-sulfur</keyword>
<feature type="compositionally biased region" description="Basic and acidic residues" evidence="6">
    <location>
        <begin position="14"/>
        <end position="24"/>
    </location>
</feature>
<dbReference type="InterPro" id="IPR019575">
    <property type="entry name" value="Nuop51_4Fe4S-bd"/>
</dbReference>
<dbReference type="EMBL" id="AZHX01000516">
    <property type="protein sequence ID" value="ETX07162.1"/>
    <property type="molecule type" value="Genomic_DNA"/>
</dbReference>
<dbReference type="InterPro" id="IPR037225">
    <property type="entry name" value="Nuo51_FMN-bd_sf"/>
</dbReference>
<keyword evidence="2" id="KW-0004">4Fe-4S</keyword>
<dbReference type="SUPFAM" id="SSF142984">
    <property type="entry name" value="Nqo1 middle domain-like"/>
    <property type="match status" value="1"/>
</dbReference>
<evidence type="ECO:0000313" key="9">
    <source>
        <dbReference type="Proteomes" id="UP000019140"/>
    </source>
</evidence>
<dbReference type="PANTHER" id="PTHR43578:SF3">
    <property type="entry name" value="NADH-QUINONE OXIDOREDUCTASE SUBUNIT F"/>
    <property type="match status" value="1"/>
</dbReference>
<dbReference type="Pfam" id="PF10589">
    <property type="entry name" value="NADH_4Fe-4S"/>
    <property type="match status" value="1"/>
</dbReference>
<dbReference type="SUPFAM" id="SSF140490">
    <property type="entry name" value="Nqo1C-terminal domain-like"/>
    <property type="match status" value="1"/>
</dbReference>
<sequence length="471" mass="51424">MADMERNSPAISHLPDRREHRRLLPPDGIPITSLRAYEDMGGLIALRQVQQARPEAVIDELTRSGLRGRGGAGFSTGAKWSGALQEGTGTRYVCCNGAEGEPGTFKDRYLLRMNPYQVLEGIAIAAYTIGAPQAFICLKQSFRPEIDRLQEALDAFMASGILGAPPSLEMTLVLGPEEYLFGEEKALLEVVEGNLPLPRWLPPYIEGLFIEPNVANPTLVNNVETLANVTHILRHGAEWFRQVGTADSPGTMICTVCEDVRRPGCYELPLGTPLRVLIEELGGGARPGRTLKAIFPGVSNGVLMADDLDERLEFDALRNAGSGLGSAGFIVYDDTACMVKVAALLSRFLYVESCQQCTPCKFGSGEITTALDRFIQGVGGQDDISRIQSRCGIVATANRCALPVGERVVVESMLASFPEEFQAHEHTPCPHPRVLTLPKLVDYDPASHTFTYDHLQARKQPDWTYATTPEP</sequence>
<dbReference type="Gene3D" id="3.40.50.11540">
    <property type="entry name" value="NADH-ubiquinone oxidoreductase 51kDa subunit"/>
    <property type="match status" value="1"/>
</dbReference>
<evidence type="ECO:0000313" key="8">
    <source>
        <dbReference type="EMBL" id="ETX07162.1"/>
    </source>
</evidence>
<dbReference type="GO" id="GO:0051539">
    <property type="term" value="F:4 iron, 4 sulfur cluster binding"/>
    <property type="evidence" value="ECO:0007669"/>
    <property type="project" value="UniProtKB-KW"/>
</dbReference>
<comment type="similarity">
    <text evidence="1">Belongs to the complex I 51 kDa subunit family.</text>
</comment>
<keyword evidence="3" id="KW-0479">Metal-binding</keyword>
<keyword evidence="9" id="KW-1185">Reference proteome</keyword>
<comment type="caution">
    <text evidence="8">The sequence shown here is derived from an EMBL/GenBank/DDBJ whole genome shotgun (WGS) entry which is preliminary data.</text>
</comment>